<gene>
    <name evidence="8" type="ORF">E2562_017208</name>
</gene>
<keyword evidence="4 7" id="KW-1133">Transmembrane helix</keyword>
<evidence type="ECO:0000256" key="5">
    <source>
        <dbReference type="ARBA" id="ARBA00023136"/>
    </source>
</evidence>
<keyword evidence="3 7" id="KW-0812">Transmembrane</keyword>
<evidence type="ECO:0000256" key="3">
    <source>
        <dbReference type="ARBA" id="ARBA00022692"/>
    </source>
</evidence>
<sequence>MLAFSTLLSTGNHQCSAAAGGGKTCPPSTLQVAFFYISLYMVAVAQGGHKPCVQAFGADQFDPSDPEESVSRSSFFNWWYFGLCGGTAVTLVFLSYIQDNIGWGLGFGIPCVVMACALAVFLLGTRTYRYYVSGSKKGLVARAGEALAAWRSRRKSSPLPPPASQDCYRTATPAPESSTRVDDDEQVVGNAGLIEQAKGIVRLFPIWATCLIYAVAFAQSSTFFTKQAGTLDRRVGDRVKVPPAALQSFISITIVAFMPIYDRVIVPLARRYSGVPSGITMLQRIGAGMVLSLVSMVIAALVETRRLRLARDAGLVDKPSVPVPMSLWWMVPQYVLFGAADVFTMVGLQEFFYDQVPDKLRSLGLALYLSIFGVGSFISSALVSVIDRVTTARGGSWFSNNLNRAHLDYLYWLIAALSALELLAYGYFAVTFKYKSKGALLATPTAG</sequence>
<feature type="transmembrane region" description="Helical" evidence="7">
    <location>
        <begin position="244"/>
        <end position="261"/>
    </location>
</feature>
<evidence type="ECO:0000256" key="4">
    <source>
        <dbReference type="ARBA" id="ARBA00022989"/>
    </source>
</evidence>
<proteinExistence type="inferred from homology"/>
<evidence type="ECO:0000256" key="1">
    <source>
        <dbReference type="ARBA" id="ARBA00004141"/>
    </source>
</evidence>
<feature type="transmembrane region" description="Helical" evidence="7">
    <location>
        <begin position="78"/>
        <end position="97"/>
    </location>
</feature>
<organism evidence="8 9">
    <name type="scientific">Oryza meyeriana var. granulata</name>
    <dbReference type="NCBI Taxonomy" id="110450"/>
    <lineage>
        <taxon>Eukaryota</taxon>
        <taxon>Viridiplantae</taxon>
        <taxon>Streptophyta</taxon>
        <taxon>Embryophyta</taxon>
        <taxon>Tracheophyta</taxon>
        <taxon>Spermatophyta</taxon>
        <taxon>Magnoliopsida</taxon>
        <taxon>Liliopsida</taxon>
        <taxon>Poales</taxon>
        <taxon>Poaceae</taxon>
        <taxon>BOP clade</taxon>
        <taxon>Oryzoideae</taxon>
        <taxon>Oryzeae</taxon>
        <taxon>Oryzinae</taxon>
        <taxon>Oryza</taxon>
        <taxon>Oryza meyeriana</taxon>
    </lineage>
</organism>
<feature type="transmembrane region" description="Helical" evidence="7">
    <location>
        <begin position="334"/>
        <end position="353"/>
    </location>
</feature>
<dbReference type="PANTHER" id="PTHR11654">
    <property type="entry name" value="OLIGOPEPTIDE TRANSPORTER-RELATED"/>
    <property type="match status" value="1"/>
</dbReference>
<feature type="transmembrane region" description="Helical" evidence="7">
    <location>
        <begin position="282"/>
        <end position="302"/>
    </location>
</feature>
<accession>A0A6G1EM02</accession>
<evidence type="ECO:0000256" key="6">
    <source>
        <dbReference type="SAM" id="MobiDB-lite"/>
    </source>
</evidence>
<dbReference type="EMBL" id="SPHZ02000003">
    <property type="protein sequence ID" value="KAF0925632.1"/>
    <property type="molecule type" value="Genomic_DNA"/>
</dbReference>
<dbReference type="GO" id="GO:0022857">
    <property type="term" value="F:transmembrane transporter activity"/>
    <property type="evidence" value="ECO:0007669"/>
    <property type="project" value="InterPro"/>
</dbReference>
<keyword evidence="5 7" id="KW-0472">Membrane</keyword>
<dbReference type="OrthoDB" id="8904098at2759"/>
<evidence type="ECO:0008006" key="10">
    <source>
        <dbReference type="Google" id="ProtNLM"/>
    </source>
</evidence>
<dbReference type="SUPFAM" id="SSF103473">
    <property type="entry name" value="MFS general substrate transporter"/>
    <property type="match status" value="1"/>
</dbReference>
<evidence type="ECO:0000313" key="8">
    <source>
        <dbReference type="EMBL" id="KAF0925632.1"/>
    </source>
</evidence>
<evidence type="ECO:0000313" key="9">
    <source>
        <dbReference type="Proteomes" id="UP000479710"/>
    </source>
</evidence>
<feature type="transmembrane region" description="Helical" evidence="7">
    <location>
        <begin position="409"/>
        <end position="430"/>
    </location>
</feature>
<dbReference type="GO" id="GO:0016020">
    <property type="term" value="C:membrane"/>
    <property type="evidence" value="ECO:0007669"/>
    <property type="project" value="UniProtKB-SubCell"/>
</dbReference>
<dbReference type="AlphaFoldDB" id="A0A6G1EM02"/>
<feature type="transmembrane region" description="Helical" evidence="7">
    <location>
        <begin position="365"/>
        <end position="389"/>
    </location>
</feature>
<dbReference type="InterPro" id="IPR000109">
    <property type="entry name" value="POT_fam"/>
</dbReference>
<comment type="similarity">
    <text evidence="2">Belongs to the major facilitator superfamily. Proton-dependent oligopeptide transporter (POT/PTR) (TC 2.A.17) family.</text>
</comment>
<dbReference type="FunFam" id="1.20.1250.20:FF:000410">
    <property type="entry name" value="POT family protein"/>
    <property type="match status" value="1"/>
</dbReference>
<comment type="caution">
    <text evidence="8">The sequence shown here is derived from an EMBL/GenBank/DDBJ whole genome shotgun (WGS) entry which is preliminary data.</text>
</comment>
<evidence type="ECO:0000256" key="2">
    <source>
        <dbReference type="ARBA" id="ARBA00005982"/>
    </source>
</evidence>
<dbReference type="Proteomes" id="UP000479710">
    <property type="component" value="Unassembled WGS sequence"/>
</dbReference>
<dbReference type="Gene3D" id="1.20.1250.20">
    <property type="entry name" value="MFS general substrate transporter like domains"/>
    <property type="match status" value="1"/>
</dbReference>
<comment type="subcellular location">
    <subcellularLocation>
        <location evidence="1">Membrane</location>
        <topology evidence="1">Multi-pass membrane protein</topology>
    </subcellularLocation>
</comment>
<reference evidence="8 9" key="1">
    <citation type="submission" date="2019-11" db="EMBL/GenBank/DDBJ databases">
        <title>Whole genome sequence of Oryza granulata.</title>
        <authorList>
            <person name="Li W."/>
        </authorList>
    </citation>
    <scope>NUCLEOTIDE SEQUENCE [LARGE SCALE GENOMIC DNA]</scope>
    <source>
        <strain evidence="9">cv. Menghai</strain>
        <tissue evidence="8">Leaf</tissue>
    </source>
</reference>
<protein>
    <recommendedName>
        <fullName evidence="10">Major facilitator superfamily (MFS) profile domain-containing protein</fullName>
    </recommendedName>
</protein>
<feature type="transmembrane region" description="Helical" evidence="7">
    <location>
        <begin position="103"/>
        <end position="123"/>
    </location>
</feature>
<dbReference type="InterPro" id="IPR036259">
    <property type="entry name" value="MFS_trans_sf"/>
</dbReference>
<dbReference type="Pfam" id="PF00854">
    <property type="entry name" value="PTR2"/>
    <property type="match status" value="1"/>
</dbReference>
<keyword evidence="9" id="KW-1185">Reference proteome</keyword>
<feature type="region of interest" description="Disordered" evidence="6">
    <location>
        <begin position="153"/>
        <end position="182"/>
    </location>
</feature>
<name>A0A6G1EM02_9ORYZ</name>
<evidence type="ECO:0000256" key="7">
    <source>
        <dbReference type="SAM" id="Phobius"/>
    </source>
</evidence>